<sequence length="273" mass="30972">SFLNDTLLALQHLFRIGRAMSVSWFAGAVAFISTNDKSTGNLRAAIALKAWTELHRQIKVEQSESEDSEDDVDPWDLKNKLGSLTIAAPESDCRPPLPDYSKVTTIGYPDGLECPPAFVVEVDELPRGAGIEWQAMGLAGCDKLLQATSRHSNPATVPPTRRLWDLTCAKHTGQYFVWIALQYNYRHYEGTIRCALNRALAGQIPEHKLEEVLERDVHYTMYTTQKVDFRWMEEGRAIVVPCRRIWHAGKEQIFAVVLARICYEPKLDTWEDP</sequence>
<dbReference type="Proteomes" id="UP001186974">
    <property type="component" value="Unassembled WGS sequence"/>
</dbReference>
<accession>A0ACC3DMW6</accession>
<proteinExistence type="predicted"/>
<evidence type="ECO:0000313" key="1">
    <source>
        <dbReference type="EMBL" id="KAK3077858.1"/>
    </source>
</evidence>
<name>A0ACC3DMW6_9PEZI</name>
<reference evidence="1" key="1">
    <citation type="submission" date="2024-09" db="EMBL/GenBank/DDBJ databases">
        <title>Black Yeasts Isolated from many extreme environments.</title>
        <authorList>
            <person name="Coleine C."/>
            <person name="Stajich J.E."/>
            <person name="Selbmann L."/>
        </authorList>
    </citation>
    <scope>NUCLEOTIDE SEQUENCE</scope>
    <source>
        <strain evidence="1">CCFEE 5737</strain>
    </source>
</reference>
<evidence type="ECO:0000313" key="2">
    <source>
        <dbReference type="Proteomes" id="UP001186974"/>
    </source>
</evidence>
<organism evidence="1 2">
    <name type="scientific">Coniosporium uncinatum</name>
    <dbReference type="NCBI Taxonomy" id="93489"/>
    <lineage>
        <taxon>Eukaryota</taxon>
        <taxon>Fungi</taxon>
        <taxon>Dikarya</taxon>
        <taxon>Ascomycota</taxon>
        <taxon>Pezizomycotina</taxon>
        <taxon>Dothideomycetes</taxon>
        <taxon>Dothideomycetes incertae sedis</taxon>
        <taxon>Coniosporium</taxon>
    </lineage>
</organism>
<comment type="caution">
    <text evidence="1">The sequence shown here is derived from an EMBL/GenBank/DDBJ whole genome shotgun (WGS) entry which is preliminary data.</text>
</comment>
<gene>
    <name evidence="1" type="ORF">LTS18_009073</name>
</gene>
<keyword evidence="2" id="KW-1185">Reference proteome</keyword>
<dbReference type="EMBL" id="JAWDJW010002431">
    <property type="protein sequence ID" value="KAK3077858.1"/>
    <property type="molecule type" value="Genomic_DNA"/>
</dbReference>
<feature type="non-terminal residue" evidence="1">
    <location>
        <position position="1"/>
    </location>
</feature>
<protein>
    <submittedName>
        <fullName evidence="1">Uncharacterized protein</fullName>
    </submittedName>
</protein>